<evidence type="ECO:0000313" key="1">
    <source>
        <dbReference type="EMBL" id="GHD37165.1"/>
    </source>
</evidence>
<sequence length="109" mass="12317">MFSQLFTQHPDFGLQLSNPFFEVRTWFRWLNDEPTDPVSRFGQIEFLQLTVGAAGGHHGDIMALSENTGRRQLVSGFELPGTDLSSQVIEDAKVWLSFRHEATVHDVGI</sequence>
<dbReference type="AlphaFoldDB" id="A0A918XL42"/>
<accession>A0A918XL42</accession>
<evidence type="ECO:0000313" key="2">
    <source>
        <dbReference type="Proteomes" id="UP000654947"/>
    </source>
</evidence>
<name>A0A918XL42_9ACTN</name>
<reference evidence="1 2" key="1">
    <citation type="journal article" date="2014" name="Int. J. Syst. Evol. Microbiol.">
        <title>Complete genome sequence of Corynebacterium casei LMG S-19264T (=DSM 44701T), isolated from a smear-ripened cheese.</title>
        <authorList>
            <consortium name="US DOE Joint Genome Institute (JGI-PGF)"/>
            <person name="Walter F."/>
            <person name="Albersmeier A."/>
            <person name="Kalinowski J."/>
            <person name="Ruckert C."/>
        </authorList>
    </citation>
    <scope>NUCLEOTIDE SEQUENCE [LARGE SCALE GENOMIC DNA]</scope>
    <source>
        <strain evidence="1 2">KCTC 19473</strain>
    </source>
</reference>
<dbReference type="Proteomes" id="UP000654947">
    <property type="component" value="Unassembled WGS sequence"/>
</dbReference>
<gene>
    <name evidence="1" type="ORF">GCM10007147_45010</name>
</gene>
<protein>
    <submittedName>
        <fullName evidence="1">Uncharacterized protein</fullName>
    </submittedName>
</protein>
<organism evidence="1 2">
    <name type="scientific">Nocardiopsis kunsanensis</name>
    <dbReference type="NCBI Taxonomy" id="141693"/>
    <lineage>
        <taxon>Bacteria</taxon>
        <taxon>Bacillati</taxon>
        <taxon>Actinomycetota</taxon>
        <taxon>Actinomycetes</taxon>
        <taxon>Streptosporangiales</taxon>
        <taxon>Nocardiopsidaceae</taxon>
        <taxon>Nocardiopsis</taxon>
    </lineage>
</organism>
<proteinExistence type="predicted"/>
<dbReference type="EMBL" id="BMXL01000045">
    <property type="protein sequence ID" value="GHD37165.1"/>
    <property type="molecule type" value="Genomic_DNA"/>
</dbReference>
<comment type="caution">
    <text evidence="1">The sequence shown here is derived from an EMBL/GenBank/DDBJ whole genome shotgun (WGS) entry which is preliminary data.</text>
</comment>
<keyword evidence="2" id="KW-1185">Reference proteome</keyword>